<evidence type="ECO:0000256" key="1">
    <source>
        <dbReference type="ARBA" id="ARBA00022512"/>
    </source>
</evidence>
<feature type="transmembrane region" description="Helical" evidence="6">
    <location>
        <begin position="2364"/>
        <end position="2382"/>
    </location>
</feature>
<dbReference type="PROSITE" id="PS50847">
    <property type="entry name" value="GRAM_POS_ANCHORING"/>
    <property type="match status" value="1"/>
</dbReference>
<reference evidence="8 9" key="1">
    <citation type="submission" date="2018-06" db="EMBL/GenBank/DDBJ databases">
        <authorList>
            <consortium name="Pathogen Informatics"/>
            <person name="Doyle S."/>
        </authorList>
    </citation>
    <scope>NUCLEOTIDE SEQUENCE [LARGE SCALE GENOMIC DNA]</scope>
    <source>
        <strain evidence="8 9">NCTC12360</strain>
    </source>
</reference>
<dbReference type="NCBIfam" id="TIGR01167">
    <property type="entry name" value="LPXTG_anchor"/>
    <property type="match status" value="1"/>
</dbReference>
<organism evidence="8 9">
    <name type="scientific">Enterococcus gallinarum</name>
    <dbReference type="NCBI Taxonomy" id="1353"/>
    <lineage>
        <taxon>Bacteria</taxon>
        <taxon>Bacillati</taxon>
        <taxon>Bacillota</taxon>
        <taxon>Bacilli</taxon>
        <taxon>Lactobacillales</taxon>
        <taxon>Enterococcaceae</taxon>
        <taxon>Enterococcus</taxon>
    </lineage>
</organism>
<feature type="region of interest" description="Disordered" evidence="5">
    <location>
        <begin position="1963"/>
        <end position="1987"/>
    </location>
</feature>
<evidence type="ECO:0000256" key="6">
    <source>
        <dbReference type="SAM" id="Phobius"/>
    </source>
</evidence>
<keyword evidence="2" id="KW-0964">Secreted</keyword>
<gene>
    <name evidence="8" type="ORF">NCTC12360_00078</name>
</gene>
<protein>
    <submittedName>
        <fullName evidence="8">LPXTG-domain-containing protein cell wall anchor domain protein</fullName>
    </submittedName>
</protein>
<dbReference type="EMBL" id="UFYW01000001">
    <property type="protein sequence ID" value="STD81665.1"/>
    <property type="molecule type" value="Genomic_DNA"/>
</dbReference>
<keyword evidence="9" id="KW-1185">Reference proteome</keyword>
<dbReference type="Pfam" id="PF17936">
    <property type="entry name" value="Big_6"/>
    <property type="match status" value="21"/>
</dbReference>
<evidence type="ECO:0000256" key="4">
    <source>
        <dbReference type="ARBA" id="ARBA00023088"/>
    </source>
</evidence>
<dbReference type="Gene3D" id="2.60.40.10">
    <property type="entry name" value="Immunoglobulins"/>
    <property type="match status" value="14"/>
</dbReference>
<dbReference type="Pfam" id="PF20609">
    <property type="entry name" value="pAdhesive_17"/>
    <property type="match status" value="1"/>
</dbReference>
<accession>A0A376GYP0</accession>
<keyword evidence="1" id="KW-0134">Cell wall</keyword>
<keyword evidence="6" id="KW-0812">Transmembrane</keyword>
<evidence type="ECO:0000256" key="2">
    <source>
        <dbReference type="ARBA" id="ARBA00022525"/>
    </source>
</evidence>
<feature type="region of interest" description="Disordered" evidence="5">
    <location>
        <begin position="1446"/>
        <end position="1470"/>
    </location>
</feature>
<dbReference type="InterPro" id="IPR041498">
    <property type="entry name" value="Big_6"/>
</dbReference>
<keyword evidence="3" id="KW-0732">Signal</keyword>
<feature type="domain" description="Gram-positive cocci surface proteins LPxTG" evidence="7">
    <location>
        <begin position="2355"/>
        <end position="2390"/>
    </location>
</feature>
<dbReference type="InterPro" id="IPR019931">
    <property type="entry name" value="LPXTG_anchor"/>
</dbReference>
<keyword evidence="6" id="KW-1133">Transmembrane helix</keyword>
<keyword evidence="6" id="KW-0472">Membrane</keyword>
<proteinExistence type="predicted"/>
<evidence type="ECO:0000313" key="9">
    <source>
        <dbReference type="Proteomes" id="UP000254807"/>
    </source>
</evidence>
<dbReference type="OrthoDB" id="2186553at2"/>
<dbReference type="NCBIfam" id="NF033510">
    <property type="entry name" value="Ca_tandemer"/>
    <property type="match status" value="6"/>
</dbReference>
<feature type="region of interest" description="Disordered" evidence="5">
    <location>
        <begin position="1619"/>
        <end position="1641"/>
    </location>
</feature>
<dbReference type="InterPro" id="IPR046762">
    <property type="entry name" value="pAdhesive_17"/>
</dbReference>
<dbReference type="InterPro" id="IPR013783">
    <property type="entry name" value="Ig-like_fold"/>
</dbReference>
<evidence type="ECO:0000256" key="3">
    <source>
        <dbReference type="ARBA" id="ARBA00022729"/>
    </source>
</evidence>
<evidence type="ECO:0000256" key="5">
    <source>
        <dbReference type="SAM" id="MobiDB-lite"/>
    </source>
</evidence>
<name>A0A376GYP0_ENTGA</name>
<sequence>MKGNDYKKIMNSRRKRRAINKKSLLANLTVSGMLLTSSVAVPTTLLWAPKTAEASLVSAEIFSNVQASNDSGTSAAAPYSNPGDTNPVNFTISGSNAVTLDVLNGDKVAIVGVPKGLTGFVQPNGNARVSTNITLQLGDIAAIQTLIGTLTPAVDTLVGTVDALVNQNLADALEIPRTIAGLPNPLYTAASIVDISRVISVNLDDIYEQLDLLNQLGQFGQADFEVPAGLTDNERALIANVDDGLFIVVNQRIQSILENLKQAQIQVSILDGASNIPGIGSLINGVNTLVQETVNTAKATLNVTVDAAQAVLNGTTDLADQIASASVLGQTTVVMPTTVTTPTTSELIANGVTNPSNPYEARFAGTFSQSNLLTLDLFTDEDGNNSIWLAAEPAAEQTETPTIDPVAAGDTTISGTAEPGSTVTVTIGNEQPVTAVADDQGNWTAEVPEVSQGETVTVVAEADGKDPSEPVTVSVAGLTVAAPTASISGNETDGYPVIGKATPNAAIEITNAQGDVVGSGTTDSDGNYRIVIAPDRVAPEENLNVKAIVTAGGQDYSSPETAITVPIDDTAEQTTAPTIDPVTAGDTTINGTTEPGAAVSVSVSGEEPVTAVADDQGSWTVDVSEVTEGETVTVIATANGKAPSSPVSVSVSGLTVAAPTATISGNETDGYPVIGKTVANAVIEITNAQGVVVGSGTADGEGNYRIVVAPDQVAPEENLNVTAIVTAGGQDYRSGATPVVVPADTQENQTETPSIDPVNAGDQTISGTAEPNANVVVTVSGEEPVTVVADDQGNWTANVPEVSEGETVTVVATAGDKEPSTPVSVIVNGISVSAPTASITGNQRDGYPVAGRTTANADIEITNAQGEVVGSGTADGDGNYRIVIAPDQVTPEENLNVAAIVTAGGQEYRSANTPVTVPAASQTEIPTIDTIAAGDTAINGTAEPGASVTVAVDGEEPVTVVANDQGDWTANVPEVSEGETVTVVAAADGKEPSIPVSVTVNGLTVNAPTASISGNTLDGYPVTGKSVADAAIEITNAQGEIVGSGTADGNGNYRIVIAPDRVSPEEDLNVAAVVTAGGKDYRSGNTPIIVPATVLTETPTVDPVKAGDTVVNGTAEPGATVTVNVSGEEPVTVNANEEGNWTANVPELSEGDTVTVVATADDKDPSAPVTVSVSGLTVATPTASISGNETDGYPVVGTAVANAAIEITNAQGEIVGSGTADDDGNYRIEIAPDQVTPEENLNVTAVVSAGGKDYRSASATVVVPADNRENQTETPTIELVTAGDTAISGTAEPDATVTVTVNGEDPVSVVADSQGNWTADVPEISEGDTVTVVAEVAGKDPSIPISVTANGLTVSAPTATISGNETDGYPVVGKTTADATIEITNAQGEVVGTGTADGEGNYRIIISPDQVAPEESLNVTAIVTAGGKDYRSGATTVVVPADNRENQTATPTIDPVSAGDKTISGTAEPGSTVTITVTGETPITVEADDQGNWTTDVPEVSEGDTVTVVAETDGKDPSAPISVTVGGITVAAPTASISGNEIDGYPVTGKAAANTTIEITNAQGDVVATGTTDGDGNYRIVIAPDQVAPEESLKVTAVVTAGGKDYRSGATPITVPLANQTTTPTIDPVTAGDETISGTAEPGSTVTITNGDKDPVVVEADDQGDWTADIPEVSEGDTITVVAETDGKDPSAPITVTVDGLNVAAPTASISGNELAGYPVVGKAAANATIEITNAEGDVVGTGTTDGDGNYRIVIAPDQVDPEENLNVAAIVTAGGKDYRSANTPITVPEDNQTGIPTIDPVTAGDETVSGTAEPGSTVTITNGDKDPVVVEADDQGNWTADIPEVSEGDTITVVAETDGKDPSAPITVTVDGLTVTAPTASISGNELDGYPVVGKAAPDATVEITNAQGDVVGTGTTDGEGNYRIVIAPDQVAPEETLNVAAIVTAGGKDYRSGNTLITVPKENQTTSPTVDPVTAGDDTITGTAEPGSTVTITNGDKDPVVVEADEEGNWTAEVPEVSEGDTITVVAETDGKDPSAPITVTVDGLTVDAPTAAISGNQTDGYPVVGETVANAVIEITNEQGEVVGTGTADEEGNYRIVIAPDQVDPEENLNVAAIVTAGGKEYRSGNTPITVPMEKTATPLIDPAIAGDETVSGTAEPGSSVILTINEAALVMARILGGMNTTRAFAAPVELRADEAGNWRINVAELSEGDVLTATAQTDGKYVSDPMSIVVSPVTVAAPTATISGNESSGYTVTGKADPNVTIEITNAQGEVVGTGTTDSEGNYRIVVAANRVEPKDNLYVVASVVAGGKEYRSAAATVTVPVAGVGGGNTGGGNTGGGNNINSNNSGGKYLPQTGSESTWFASMIGAALVAIGGLGFFKSRKKKNQ</sequence>
<evidence type="ECO:0000259" key="7">
    <source>
        <dbReference type="PROSITE" id="PS50847"/>
    </source>
</evidence>
<keyword evidence="4" id="KW-0572">Peptidoglycan-anchor</keyword>
<dbReference type="RefSeq" id="WP_060814106.1">
    <property type="nucleotide sequence ID" value="NZ_JBHULA010000019.1"/>
</dbReference>
<evidence type="ECO:0000313" key="8">
    <source>
        <dbReference type="EMBL" id="STD81665.1"/>
    </source>
</evidence>
<dbReference type="Pfam" id="PF00746">
    <property type="entry name" value="Gram_pos_anchor"/>
    <property type="match status" value="1"/>
</dbReference>
<dbReference type="Proteomes" id="UP000254807">
    <property type="component" value="Unassembled WGS sequence"/>
</dbReference>